<evidence type="ECO:0008006" key="4">
    <source>
        <dbReference type="Google" id="ProtNLM"/>
    </source>
</evidence>
<gene>
    <name evidence="2" type="ORF">dnm_046360</name>
</gene>
<dbReference type="AlphaFoldDB" id="A0A975GP88"/>
<sequence>MFRARTIVFILLNLFVFVLSKSTQQPEAFSGQKECKNRTKWFFAQSGKNFLAADTAGSGQTAESDRVTSLVRQSF</sequence>
<dbReference type="EMBL" id="CP061800">
    <property type="protein sequence ID" value="QTA88589.1"/>
    <property type="molecule type" value="Genomic_DNA"/>
</dbReference>
<dbReference type="KEGG" id="dmm:dnm_046360"/>
<feature type="chain" id="PRO_5037769254" description="Secreted protein" evidence="1">
    <location>
        <begin position="21"/>
        <end position="75"/>
    </location>
</feature>
<accession>A0A975GP88</accession>
<keyword evidence="1" id="KW-0732">Signal</keyword>
<feature type="signal peptide" evidence="1">
    <location>
        <begin position="1"/>
        <end position="20"/>
    </location>
</feature>
<keyword evidence="3" id="KW-1185">Reference proteome</keyword>
<evidence type="ECO:0000313" key="2">
    <source>
        <dbReference type="EMBL" id="QTA88589.1"/>
    </source>
</evidence>
<evidence type="ECO:0000256" key="1">
    <source>
        <dbReference type="SAM" id="SignalP"/>
    </source>
</evidence>
<reference evidence="2" key="1">
    <citation type="journal article" date="2021" name="Microb. Physiol.">
        <title>Proteogenomic Insights into the Physiology of Marine, Sulfate-Reducing, Filamentous Desulfonema limicola and Desulfonema magnum.</title>
        <authorList>
            <person name="Schnaars V."/>
            <person name="Wohlbrand L."/>
            <person name="Scheve S."/>
            <person name="Hinrichs C."/>
            <person name="Reinhardt R."/>
            <person name="Rabus R."/>
        </authorList>
    </citation>
    <scope>NUCLEOTIDE SEQUENCE</scope>
    <source>
        <strain evidence="2">4be13</strain>
    </source>
</reference>
<evidence type="ECO:0000313" key="3">
    <source>
        <dbReference type="Proteomes" id="UP000663722"/>
    </source>
</evidence>
<dbReference type="Proteomes" id="UP000663722">
    <property type="component" value="Chromosome"/>
</dbReference>
<protein>
    <recommendedName>
        <fullName evidence="4">Secreted protein</fullName>
    </recommendedName>
</protein>
<proteinExistence type="predicted"/>
<name>A0A975GP88_9BACT</name>
<organism evidence="2 3">
    <name type="scientific">Desulfonema magnum</name>
    <dbReference type="NCBI Taxonomy" id="45655"/>
    <lineage>
        <taxon>Bacteria</taxon>
        <taxon>Pseudomonadati</taxon>
        <taxon>Thermodesulfobacteriota</taxon>
        <taxon>Desulfobacteria</taxon>
        <taxon>Desulfobacterales</taxon>
        <taxon>Desulfococcaceae</taxon>
        <taxon>Desulfonema</taxon>
    </lineage>
</organism>